<evidence type="ECO:0000259" key="2">
    <source>
        <dbReference type="Pfam" id="PF03061"/>
    </source>
</evidence>
<protein>
    <submittedName>
        <fullName evidence="3">Uncharacterized protein (TIGR00369 family)</fullName>
    </submittedName>
</protein>
<keyword evidence="4" id="KW-1185">Reference proteome</keyword>
<evidence type="ECO:0000256" key="1">
    <source>
        <dbReference type="ARBA" id="ARBA00022801"/>
    </source>
</evidence>
<dbReference type="CDD" id="cd03443">
    <property type="entry name" value="PaaI_thioesterase"/>
    <property type="match status" value="1"/>
</dbReference>
<accession>A0ABS4XL76</accession>
<dbReference type="InterPro" id="IPR006683">
    <property type="entry name" value="Thioestr_dom"/>
</dbReference>
<organism evidence="3 4">
    <name type="scientific">Glutamicibacter protophormiae</name>
    <name type="common">Brevibacterium protophormiae</name>
    <dbReference type="NCBI Taxonomy" id="37930"/>
    <lineage>
        <taxon>Bacteria</taxon>
        <taxon>Bacillati</taxon>
        <taxon>Actinomycetota</taxon>
        <taxon>Actinomycetes</taxon>
        <taxon>Micrococcales</taxon>
        <taxon>Micrococcaceae</taxon>
        <taxon>Glutamicibacter</taxon>
    </lineage>
</organism>
<dbReference type="InterPro" id="IPR029069">
    <property type="entry name" value="HotDog_dom_sf"/>
</dbReference>
<comment type="caution">
    <text evidence="3">The sequence shown here is derived from an EMBL/GenBank/DDBJ whole genome shotgun (WGS) entry which is preliminary data.</text>
</comment>
<proteinExistence type="predicted"/>
<name>A0ABS4XL76_GLUPR</name>
<dbReference type="Pfam" id="PF03061">
    <property type="entry name" value="4HBT"/>
    <property type="match status" value="1"/>
</dbReference>
<dbReference type="SUPFAM" id="SSF54637">
    <property type="entry name" value="Thioesterase/thiol ester dehydrase-isomerase"/>
    <property type="match status" value="1"/>
</dbReference>
<keyword evidence="1" id="KW-0378">Hydrolase</keyword>
<sequence length="149" mass="15780">MAIPTSAEELQTYMNKFLDRLGFEDIVSTLGLRAHQADGQSISLRMDLKESLAQANGMYSAAALFGAADIAGTFLAMAAYAGSGQFPLAVQSNQNFMTNSKSEYAVATAKILRGGGSVAVAEVTVADDSGKALMHSTFTYVLKERKLGK</sequence>
<gene>
    <name evidence="3" type="ORF">JOF39_000336</name>
</gene>
<dbReference type="InterPro" id="IPR003736">
    <property type="entry name" value="PAAI_dom"/>
</dbReference>
<dbReference type="NCBIfam" id="TIGR00369">
    <property type="entry name" value="unchar_dom_1"/>
    <property type="match status" value="1"/>
</dbReference>
<feature type="domain" description="Thioesterase" evidence="2">
    <location>
        <begin position="62"/>
        <end position="131"/>
    </location>
</feature>
<dbReference type="Gene3D" id="3.10.129.10">
    <property type="entry name" value="Hotdog Thioesterase"/>
    <property type="match status" value="1"/>
</dbReference>
<evidence type="ECO:0000313" key="4">
    <source>
        <dbReference type="Proteomes" id="UP001195422"/>
    </source>
</evidence>
<dbReference type="RefSeq" id="WP_188947348.1">
    <property type="nucleotide sequence ID" value="NZ_BMPH01000002.1"/>
</dbReference>
<dbReference type="EMBL" id="JAGIOJ010000001">
    <property type="protein sequence ID" value="MBP2397255.1"/>
    <property type="molecule type" value="Genomic_DNA"/>
</dbReference>
<dbReference type="Proteomes" id="UP001195422">
    <property type="component" value="Unassembled WGS sequence"/>
</dbReference>
<evidence type="ECO:0000313" key="3">
    <source>
        <dbReference type="EMBL" id="MBP2397255.1"/>
    </source>
</evidence>
<reference evidence="3 4" key="1">
    <citation type="submission" date="2021-03" db="EMBL/GenBank/DDBJ databases">
        <title>Sequencing the genomes of 1000 actinobacteria strains.</title>
        <authorList>
            <person name="Klenk H.-P."/>
        </authorList>
    </citation>
    <scope>NUCLEOTIDE SEQUENCE [LARGE SCALE GENOMIC DNA]</scope>
    <source>
        <strain evidence="3 4">DSM 20168</strain>
    </source>
</reference>